<name>A0A066W0X6_TILAU</name>
<dbReference type="InterPro" id="IPR005811">
    <property type="entry name" value="SUCC_ACL_C"/>
</dbReference>
<dbReference type="SUPFAM" id="SSF81606">
    <property type="entry name" value="PP2C-like"/>
    <property type="match status" value="1"/>
</dbReference>
<dbReference type="STRING" id="1037660.A0A066W0X6"/>
<dbReference type="PROSITE" id="PS51746">
    <property type="entry name" value="PPM_2"/>
    <property type="match status" value="1"/>
</dbReference>
<accession>A0A066W0X6</accession>
<sequence>MSLNRMSLLGHSGRRAPIIIGAFLKRQQRQFHLLPSQELSLLSEHIASVAPPTLASSPSDAASIANSLPGQQATLIADIQDAHPQDGRFVTTPLRAGEPSFDAGLKGTVHHTKGEKMAKHIAKKVLGSHNIFMSSMPPFALKKAGKVIVAPAPSSAALRLQVLLLADRKGHPHPSRPGMHYGPTLTVSTLPASIPVASARRSFPELTSLTCIDVGRIKPMGAIEERCDPAAEDILRATAKQGASESLANLERDLALGEHFGAQCKVLLQSFLEDLFVLYWKADGERFTLEIELSQDGSKVHVHSQNLTFDDYTTGKAGRQKLLTALRARPEIGYKAGMRAPEAQTRPGQIADATSAVLHDLSALEAEAALEGLIYRKHQNGNIALFGYGAGMGMGTLDGVIAEGGHPSNFFDGGGSATRENARAAIRIISQDPSVKAVLVNIFGGITKSDQVALGIIDAFEQFGLKHKSLPLIARFKGNKAQEAQETLAKSGLNVKFVRSLRIGAQEAIKAATAFEQTLASEARWQGAFQTKGTGRQPYGTLTVFGQPPGTRSLSTSARLFSKQPYHFVTGYAFAGKPRDPEGEQQQQAEGLSAEASGSSKAMRYATLAKQIGFMADTEIGRWRDELLQGGEAGEDAIACADMSKASGDPMGDEEGDVVIGVADGVGGWTENGVDPSLFSQALMYHVTQQAAKFRACPERLSNDELDPSKGPAPDPSHHPGLPQALLSHAYDAVQKEPLVIAGSATACVITLDSSKGVLRSANLGDSGFIILRQGWNATVSGANPGGKDTLRTIRDEMQPHVVQPKTSRSAPRPQEDVYFASTPLQYGFNTPYQLAKLPASMTQEGSIANTPRDAALWDCKLRDGDIVLAGTDGLWDNVHTAEIVQLMRFIREKHHSAWNARRNSSTLSASPKGAAASSTMRHLDPTNVDATTSSDPLAEERSFVQLFAHNLVEYCKMCQFSQTKRSPFEREAERYGIHYPGGKVDDVAIVVALATER</sequence>
<dbReference type="GO" id="GO:0004722">
    <property type="term" value="F:protein serine/threonine phosphatase activity"/>
    <property type="evidence" value="ECO:0007669"/>
    <property type="project" value="TreeGrafter"/>
</dbReference>
<feature type="region of interest" description="Disordered" evidence="1">
    <location>
        <begin position="701"/>
        <end position="724"/>
    </location>
</feature>
<dbReference type="PANTHER" id="PTHR12320:SF1">
    <property type="entry name" value="PROTEIN PHOSPHATASE PTC7 HOMOLOG"/>
    <property type="match status" value="1"/>
</dbReference>
<evidence type="ECO:0000313" key="4">
    <source>
        <dbReference type="Proteomes" id="UP000027361"/>
    </source>
</evidence>
<dbReference type="Gene3D" id="3.40.50.261">
    <property type="entry name" value="Succinyl-CoA synthetase domains"/>
    <property type="match status" value="1"/>
</dbReference>
<protein>
    <recommendedName>
        <fullName evidence="2">PPM-type phosphatase domain-containing protein</fullName>
    </recommendedName>
</protein>
<dbReference type="Pfam" id="PF00549">
    <property type="entry name" value="Ligase_CoA"/>
    <property type="match status" value="1"/>
</dbReference>
<dbReference type="InterPro" id="IPR016102">
    <property type="entry name" value="Succinyl-CoA_synth-like"/>
</dbReference>
<dbReference type="OrthoDB" id="60843at2759"/>
<dbReference type="SMART" id="SM00332">
    <property type="entry name" value="PP2Cc"/>
    <property type="match status" value="1"/>
</dbReference>
<dbReference type="InParanoid" id="A0A066W0X6"/>
<dbReference type="Gene3D" id="3.60.40.10">
    <property type="entry name" value="PPM-type phosphatase domain"/>
    <property type="match status" value="1"/>
</dbReference>
<gene>
    <name evidence="3" type="ORF">K437DRAFT_129323</name>
</gene>
<dbReference type="PANTHER" id="PTHR12320">
    <property type="entry name" value="PROTEIN PHOSPHATASE 2C"/>
    <property type="match status" value="1"/>
</dbReference>
<dbReference type="Proteomes" id="UP000027361">
    <property type="component" value="Unassembled WGS sequence"/>
</dbReference>
<feature type="domain" description="PPM-type phosphatase" evidence="2">
    <location>
        <begin position="637"/>
        <end position="995"/>
    </location>
</feature>
<organism evidence="3 4">
    <name type="scientific">Tilletiaria anomala (strain ATCC 24038 / CBS 436.72 / UBC 951)</name>
    <dbReference type="NCBI Taxonomy" id="1037660"/>
    <lineage>
        <taxon>Eukaryota</taxon>
        <taxon>Fungi</taxon>
        <taxon>Dikarya</taxon>
        <taxon>Basidiomycota</taxon>
        <taxon>Ustilaginomycotina</taxon>
        <taxon>Exobasidiomycetes</taxon>
        <taxon>Georgefischeriales</taxon>
        <taxon>Tilletiariaceae</taxon>
        <taxon>Tilletiaria</taxon>
    </lineage>
</organism>
<dbReference type="GeneID" id="25261455"/>
<dbReference type="SUPFAM" id="SSF52210">
    <property type="entry name" value="Succinyl-CoA synthetase domains"/>
    <property type="match status" value="1"/>
</dbReference>
<dbReference type="RefSeq" id="XP_013242898.1">
    <property type="nucleotide sequence ID" value="XM_013387444.1"/>
</dbReference>
<evidence type="ECO:0000313" key="3">
    <source>
        <dbReference type="EMBL" id="KDN44724.1"/>
    </source>
</evidence>
<evidence type="ECO:0000259" key="2">
    <source>
        <dbReference type="PROSITE" id="PS51746"/>
    </source>
</evidence>
<comment type="caution">
    <text evidence="3">The sequence shown here is derived from an EMBL/GenBank/DDBJ whole genome shotgun (WGS) entry which is preliminary data.</text>
</comment>
<reference evidence="3 4" key="1">
    <citation type="submission" date="2014-05" db="EMBL/GenBank/DDBJ databases">
        <title>Draft genome sequence of a rare smut relative, Tilletiaria anomala UBC 951.</title>
        <authorList>
            <consortium name="DOE Joint Genome Institute"/>
            <person name="Toome M."/>
            <person name="Kuo A."/>
            <person name="Henrissat B."/>
            <person name="Lipzen A."/>
            <person name="Tritt A."/>
            <person name="Yoshinaga Y."/>
            <person name="Zane M."/>
            <person name="Barry K."/>
            <person name="Grigoriev I.V."/>
            <person name="Spatafora J.W."/>
            <person name="Aimea M.C."/>
        </authorList>
    </citation>
    <scope>NUCLEOTIDE SEQUENCE [LARGE SCALE GENOMIC DNA]</scope>
    <source>
        <strain evidence="3 4">UBC 951</strain>
    </source>
</reference>
<dbReference type="EMBL" id="JMSN01000048">
    <property type="protein sequence ID" value="KDN44724.1"/>
    <property type="molecule type" value="Genomic_DNA"/>
</dbReference>
<dbReference type="AlphaFoldDB" id="A0A066W0X6"/>
<evidence type="ECO:0000256" key="1">
    <source>
        <dbReference type="SAM" id="MobiDB-lite"/>
    </source>
</evidence>
<dbReference type="InterPro" id="IPR001932">
    <property type="entry name" value="PPM-type_phosphatase-like_dom"/>
</dbReference>
<feature type="region of interest" description="Disordered" evidence="1">
    <location>
        <begin position="901"/>
        <end position="935"/>
    </location>
</feature>
<feature type="region of interest" description="Disordered" evidence="1">
    <location>
        <begin position="573"/>
        <end position="596"/>
    </location>
</feature>
<dbReference type="HOGENOM" id="CLU_300193_0_0_1"/>
<keyword evidence="4" id="KW-1185">Reference proteome</keyword>
<dbReference type="InterPro" id="IPR039123">
    <property type="entry name" value="PPTC7"/>
</dbReference>
<dbReference type="InterPro" id="IPR036457">
    <property type="entry name" value="PPM-type-like_dom_sf"/>
</dbReference>
<proteinExistence type="predicted"/>